<comment type="caution">
    <text evidence="2">The sequence shown here is derived from an EMBL/GenBank/DDBJ whole genome shotgun (WGS) entry which is preliminary data.</text>
</comment>
<dbReference type="Proteomes" id="UP000525389">
    <property type="component" value="Unassembled WGS sequence"/>
</dbReference>
<dbReference type="EMBL" id="JACHFN010000018">
    <property type="protein sequence ID" value="MBB5235972.1"/>
    <property type="molecule type" value="Genomic_DNA"/>
</dbReference>
<keyword evidence="3" id="KW-1185">Reference proteome</keyword>
<dbReference type="AlphaFoldDB" id="A0A7W8LRU1"/>
<reference evidence="2 3" key="1">
    <citation type="submission" date="2020-08" db="EMBL/GenBank/DDBJ databases">
        <title>Genomic Encyclopedia of Type Strains, Phase IV (KMG-IV): sequencing the most valuable type-strain genomes for metagenomic binning, comparative biology and taxonomic classification.</title>
        <authorList>
            <person name="Goeker M."/>
        </authorList>
    </citation>
    <scope>NUCLEOTIDE SEQUENCE [LARGE SCALE GENOMIC DNA]</scope>
    <source>
        <strain evidence="2 3">DSM 101791</strain>
    </source>
</reference>
<dbReference type="RefSeq" id="WP_184031595.1">
    <property type="nucleotide sequence ID" value="NZ_JACHFN010000018.1"/>
</dbReference>
<evidence type="ECO:0000313" key="2">
    <source>
        <dbReference type="EMBL" id="MBB5235972.1"/>
    </source>
</evidence>
<protein>
    <submittedName>
        <fullName evidence="2">Uncharacterized protein</fullName>
    </submittedName>
</protein>
<accession>A0A7W8LRU1</accession>
<gene>
    <name evidence="2" type="ORF">HNQ09_003436</name>
</gene>
<feature type="region of interest" description="Disordered" evidence="1">
    <location>
        <begin position="118"/>
        <end position="153"/>
    </location>
</feature>
<evidence type="ECO:0000256" key="1">
    <source>
        <dbReference type="SAM" id="MobiDB-lite"/>
    </source>
</evidence>
<sequence length="153" mass="17211">MTDAAKPKWLYLSEYVETIHPKRRAGLPGKIREGVQLGLIVAFPTADRLKVTYTRPDNGSGEREMYDYAFKDTPEARDWLAGLARPKSGPEYRTREQLASGRFDFEAEAKKYAQQVKRKKTVVGARPPRQRKEASAEAEKAEAGKQDLEAPSA</sequence>
<organism evidence="2 3">
    <name type="scientific">Deinococcus budaensis</name>
    <dbReference type="NCBI Taxonomy" id="1665626"/>
    <lineage>
        <taxon>Bacteria</taxon>
        <taxon>Thermotogati</taxon>
        <taxon>Deinococcota</taxon>
        <taxon>Deinococci</taxon>
        <taxon>Deinococcales</taxon>
        <taxon>Deinococcaceae</taxon>
        <taxon>Deinococcus</taxon>
    </lineage>
</organism>
<name>A0A7W8LRU1_9DEIO</name>
<feature type="compositionally biased region" description="Basic and acidic residues" evidence="1">
    <location>
        <begin position="130"/>
        <end position="153"/>
    </location>
</feature>
<evidence type="ECO:0000313" key="3">
    <source>
        <dbReference type="Proteomes" id="UP000525389"/>
    </source>
</evidence>
<proteinExistence type="predicted"/>